<evidence type="ECO:0000256" key="4">
    <source>
        <dbReference type="ARBA" id="ARBA00023274"/>
    </source>
</evidence>
<feature type="region of interest" description="Disordered" evidence="6">
    <location>
        <begin position="172"/>
        <end position="211"/>
    </location>
</feature>
<evidence type="ECO:0000256" key="2">
    <source>
        <dbReference type="ARBA" id="ARBA00022884"/>
    </source>
</evidence>
<keyword evidence="1 5" id="KW-0699">rRNA-binding</keyword>
<proteinExistence type="inferred from homology"/>
<dbReference type="NCBIfam" id="TIGR00731">
    <property type="entry name" value="bL25_bact_ctc"/>
    <property type="match status" value="1"/>
</dbReference>
<evidence type="ECO:0000256" key="3">
    <source>
        <dbReference type="ARBA" id="ARBA00022980"/>
    </source>
</evidence>
<comment type="subunit">
    <text evidence="5">Part of the 50S ribosomal subunit; part of the 5S rRNA/L5/L18/L25 subcomplex. Contacts the 5S rRNA. Binds to the 5S rRNA independently of L5 and L18.</text>
</comment>
<feature type="domain" description="Large ribosomal subunit protein bL25 beta" evidence="8">
    <location>
        <begin position="100"/>
        <end position="181"/>
    </location>
</feature>
<dbReference type="GO" id="GO:0005840">
    <property type="term" value="C:ribosome"/>
    <property type="evidence" value="ECO:0007669"/>
    <property type="project" value="UniProtKB-KW"/>
</dbReference>
<dbReference type="NCBIfam" id="NF004133">
    <property type="entry name" value="PRK05618.2-4"/>
    <property type="match status" value="1"/>
</dbReference>
<keyword evidence="3 5" id="KW-0689">Ribosomal protein</keyword>
<protein>
    <recommendedName>
        <fullName evidence="5">Large ribosomal subunit protein bL25</fullName>
    </recommendedName>
    <alternativeName>
        <fullName evidence="5">General stress protein CTC</fullName>
    </alternativeName>
</protein>
<dbReference type="HAMAP" id="MF_01334">
    <property type="entry name" value="Ribosomal_bL25_CTC"/>
    <property type="match status" value="1"/>
</dbReference>
<feature type="compositionally biased region" description="Acidic residues" evidence="6">
    <location>
        <begin position="187"/>
        <end position="198"/>
    </location>
</feature>
<dbReference type="Pfam" id="PF14693">
    <property type="entry name" value="Ribosomal_TL5_C"/>
    <property type="match status" value="1"/>
</dbReference>
<evidence type="ECO:0000259" key="7">
    <source>
        <dbReference type="Pfam" id="PF01386"/>
    </source>
</evidence>
<reference evidence="10" key="1">
    <citation type="journal article" date="2019" name="Int. J. Syst. Evol. Microbiol.">
        <title>The Global Catalogue of Microorganisms (GCM) 10K type strain sequencing project: providing services to taxonomists for standard genome sequencing and annotation.</title>
        <authorList>
            <consortium name="The Broad Institute Genomics Platform"/>
            <consortium name="The Broad Institute Genome Sequencing Center for Infectious Disease"/>
            <person name="Wu L."/>
            <person name="Ma J."/>
        </authorList>
    </citation>
    <scope>NUCLEOTIDE SEQUENCE [LARGE SCALE GENOMIC DNA]</scope>
    <source>
        <strain evidence="10">CGMCC 1.16305</strain>
    </source>
</reference>
<dbReference type="Gene3D" id="2.40.240.10">
    <property type="entry name" value="Ribosomal Protein L25, Chain P"/>
    <property type="match status" value="1"/>
</dbReference>
<gene>
    <name evidence="5" type="primary">rplY</name>
    <name evidence="5" type="synonym">ctc</name>
    <name evidence="9" type="ORF">ACFQRG_17545</name>
</gene>
<evidence type="ECO:0000259" key="8">
    <source>
        <dbReference type="Pfam" id="PF14693"/>
    </source>
</evidence>
<sequence length="211" mass="23460">MSTLNVINRDESRRSLTKGLRRKGKIPAIVYGKDISNQTIAVEESDMLRLLRNEGRNAVINLNLDNNKSYPVMAHEIQYDNLKGEIVHIDFLKIDMKSEIDAVVPVTLTGESIGEKEGGVVEQPLVELNIRALPGNIPNHIEADISELNVGDSLRVADILDKLDVEVLDEENEVIASVQPPTKLEEETADEEPEEPELVDEKGSGDKEDKE</sequence>
<organism evidence="9 10">
    <name type="scientific">Scopulibacillus cellulosilyticus</name>
    <dbReference type="NCBI Taxonomy" id="2665665"/>
    <lineage>
        <taxon>Bacteria</taxon>
        <taxon>Bacillati</taxon>
        <taxon>Bacillota</taxon>
        <taxon>Bacilli</taxon>
        <taxon>Bacillales</taxon>
        <taxon>Sporolactobacillaceae</taxon>
        <taxon>Scopulibacillus</taxon>
    </lineage>
</organism>
<comment type="caution">
    <text evidence="9">The sequence shown here is derived from an EMBL/GenBank/DDBJ whole genome shotgun (WGS) entry which is preliminary data.</text>
</comment>
<dbReference type="Proteomes" id="UP001596505">
    <property type="component" value="Unassembled WGS sequence"/>
</dbReference>
<dbReference type="InterPro" id="IPR020056">
    <property type="entry name" value="Rbsml_bL25/Gln-tRNA_synth_N"/>
</dbReference>
<dbReference type="InterPro" id="IPR020930">
    <property type="entry name" value="Ribosomal_uL5_bac-type"/>
</dbReference>
<comment type="similarity">
    <text evidence="5">Belongs to the bacterial ribosomal protein bL25 family. CTC subfamily.</text>
</comment>
<dbReference type="InterPro" id="IPR037121">
    <property type="entry name" value="Ribosomal_bL25_C"/>
</dbReference>
<keyword evidence="4 5" id="KW-0687">Ribonucleoprotein</keyword>
<keyword evidence="2 5" id="KW-0694">RNA-binding</keyword>
<dbReference type="InterPro" id="IPR020057">
    <property type="entry name" value="Ribosomal_bL25_b-dom"/>
</dbReference>
<accession>A0ABW2Q283</accession>
<dbReference type="Pfam" id="PF01386">
    <property type="entry name" value="Ribosomal_L25p"/>
    <property type="match status" value="1"/>
</dbReference>
<dbReference type="RefSeq" id="WP_380968496.1">
    <property type="nucleotide sequence ID" value="NZ_JBHTCO010000038.1"/>
</dbReference>
<evidence type="ECO:0000313" key="9">
    <source>
        <dbReference type="EMBL" id="MFC7394730.1"/>
    </source>
</evidence>
<dbReference type="PANTHER" id="PTHR33284:SF1">
    <property type="entry name" value="RIBOSOMAL PROTEIN L25_GLN-TRNA SYNTHETASE, ANTI-CODON-BINDING DOMAIN-CONTAINING PROTEIN"/>
    <property type="match status" value="1"/>
</dbReference>
<dbReference type="EMBL" id="JBHTCO010000038">
    <property type="protein sequence ID" value="MFC7394730.1"/>
    <property type="molecule type" value="Genomic_DNA"/>
</dbReference>
<evidence type="ECO:0000256" key="5">
    <source>
        <dbReference type="HAMAP-Rule" id="MF_01334"/>
    </source>
</evidence>
<dbReference type="Gene3D" id="2.170.120.20">
    <property type="entry name" value="Ribosomal protein L25, beta domain"/>
    <property type="match status" value="1"/>
</dbReference>
<dbReference type="CDD" id="cd00495">
    <property type="entry name" value="Ribosomal_L25_TL5_CTC"/>
    <property type="match status" value="1"/>
</dbReference>
<comment type="function">
    <text evidence="5">This is one of the proteins that binds to the 5S RNA in the ribosome where it forms part of the central protuberance.</text>
</comment>
<feature type="compositionally biased region" description="Basic and acidic residues" evidence="6">
    <location>
        <begin position="199"/>
        <end position="211"/>
    </location>
</feature>
<dbReference type="PANTHER" id="PTHR33284">
    <property type="entry name" value="RIBOSOMAL PROTEIN L25/GLN-TRNA SYNTHETASE, ANTI-CODON-BINDING DOMAIN-CONTAINING PROTEIN"/>
    <property type="match status" value="1"/>
</dbReference>
<evidence type="ECO:0000256" key="1">
    <source>
        <dbReference type="ARBA" id="ARBA00022730"/>
    </source>
</evidence>
<dbReference type="InterPro" id="IPR001021">
    <property type="entry name" value="Ribosomal_bL25_long"/>
</dbReference>
<dbReference type="SUPFAM" id="SSF50715">
    <property type="entry name" value="Ribosomal protein L25-like"/>
    <property type="match status" value="1"/>
</dbReference>
<keyword evidence="10" id="KW-1185">Reference proteome</keyword>
<evidence type="ECO:0000313" key="10">
    <source>
        <dbReference type="Proteomes" id="UP001596505"/>
    </source>
</evidence>
<feature type="domain" description="Large ribosomal subunit protein bL25 L25" evidence="7">
    <location>
        <begin position="4"/>
        <end position="91"/>
    </location>
</feature>
<name>A0ABW2Q283_9BACL</name>
<evidence type="ECO:0000256" key="6">
    <source>
        <dbReference type="SAM" id="MobiDB-lite"/>
    </source>
</evidence>
<dbReference type="InterPro" id="IPR029751">
    <property type="entry name" value="Ribosomal_L25_dom"/>
</dbReference>
<dbReference type="InterPro" id="IPR011035">
    <property type="entry name" value="Ribosomal_bL25/Gln-tRNA_synth"/>
</dbReference>